<organism evidence="3 4">
    <name type="scientific">Paenibacillus piri</name>
    <dbReference type="NCBI Taxonomy" id="2547395"/>
    <lineage>
        <taxon>Bacteria</taxon>
        <taxon>Bacillati</taxon>
        <taxon>Bacillota</taxon>
        <taxon>Bacilli</taxon>
        <taxon>Bacillales</taxon>
        <taxon>Paenibacillaceae</taxon>
        <taxon>Paenibacillus</taxon>
    </lineage>
</organism>
<evidence type="ECO:0000259" key="2">
    <source>
        <dbReference type="SMART" id="SM00922"/>
    </source>
</evidence>
<dbReference type="RefSeq" id="WP_133225303.1">
    <property type="nucleotide sequence ID" value="NZ_SMRT01000001.1"/>
</dbReference>
<dbReference type="EMBL" id="SMRT01000001">
    <property type="protein sequence ID" value="TDG00593.1"/>
    <property type="molecule type" value="Genomic_DNA"/>
</dbReference>
<dbReference type="InterPro" id="IPR013342">
    <property type="entry name" value="Mandelate_racemase_C"/>
</dbReference>
<dbReference type="Pfam" id="PF13378">
    <property type="entry name" value="MR_MLE_C"/>
    <property type="match status" value="1"/>
</dbReference>
<protein>
    <submittedName>
        <fullName evidence="3">Mandelate racemase</fullName>
    </submittedName>
</protein>
<evidence type="ECO:0000313" key="3">
    <source>
        <dbReference type="EMBL" id="TDG00593.1"/>
    </source>
</evidence>
<dbReference type="InterPro" id="IPR029017">
    <property type="entry name" value="Enolase-like_N"/>
</dbReference>
<dbReference type="InterPro" id="IPR036849">
    <property type="entry name" value="Enolase-like_C_sf"/>
</dbReference>
<dbReference type="GO" id="GO:0046872">
    <property type="term" value="F:metal ion binding"/>
    <property type="evidence" value="ECO:0007669"/>
    <property type="project" value="UniProtKB-KW"/>
</dbReference>
<sequence length="381" mass="42766">MNFVQQLDPNWKIERIEQVVMTGERRRLAGCNARLGVHGKAVSFPMVRITIGGQTGFGWSRISRDAAAGLVGASVQDIFSDEQWIRDRFLSIQFPLLDWLGHTAGKPVYELLTGVRYDSPLLIPCYDTSLYFDDLHLQSEEDAVRLLQEEAMQGYNEGFRGFKIKVGRGAMHMELMEGTNRDIAIVNGIREAVGPECMIAIDANNGYNLGLTKYVLQQTASSNLTWLEEAFHEDREYYKNLKDWMAKHNLNVLIADGEGLAAGPLVDWAEQGLIDMVQYDLKDYGLVQWLALGARLDERGIKSAPHNYGGFYGNFASCHLSPAIRGFMYVEWDEAWITGIDTTGYSVRNGRIQVSAAPGFGLQVDEAYYARQVGDNGWTVR</sequence>
<keyword evidence="4" id="KW-1185">Reference proteome</keyword>
<dbReference type="OrthoDB" id="9774531at2"/>
<accession>A0A4R5KYD1</accession>
<dbReference type="SFLD" id="SFLDS00001">
    <property type="entry name" value="Enolase"/>
    <property type="match status" value="1"/>
</dbReference>
<dbReference type="Gene3D" id="3.30.390.10">
    <property type="entry name" value="Enolase-like, N-terminal domain"/>
    <property type="match status" value="1"/>
</dbReference>
<proteinExistence type="predicted"/>
<dbReference type="SMART" id="SM00922">
    <property type="entry name" value="MR_MLE"/>
    <property type="match status" value="1"/>
</dbReference>
<dbReference type="Gene3D" id="3.20.20.120">
    <property type="entry name" value="Enolase-like C-terminal domain"/>
    <property type="match status" value="1"/>
</dbReference>
<evidence type="ECO:0000256" key="1">
    <source>
        <dbReference type="ARBA" id="ARBA00022723"/>
    </source>
</evidence>
<dbReference type="SUPFAM" id="SSF54826">
    <property type="entry name" value="Enolase N-terminal domain-like"/>
    <property type="match status" value="1"/>
</dbReference>
<name>A0A4R5KYD1_9BACL</name>
<gene>
    <name evidence="3" type="ORF">E1757_02910</name>
</gene>
<keyword evidence="1" id="KW-0479">Metal-binding</keyword>
<dbReference type="InterPro" id="IPR034593">
    <property type="entry name" value="DgoD-like"/>
</dbReference>
<dbReference type="SUPFAM" id="SSF51604">
    <property type="entry name" value="Enolase C-terminal domain-like"/>
    <property type="match status" value="1"/>
</dbReference>
<dbReference type="AlphaFoldDB" id="A0A4R5KYD1"/>
<dbReference type="PANTHER" id="PTHR48080">
    <property type="entry name" value="D-GALACTONATE DEHYDRATASE-RELATED"/>
    <property type="match status" value="1"/>
</dbReference>
<comment type="caution">
    <text evidence="3">The sequence shown here is derived from an EMBL/GenBank/DDBJ whole genome shotgun (WGS) entry which is preliminary data.</text>
</comment>
<feature type="domain" description="Mandelate racemase/muconate lactonizing enzyme C-terminal" evidence="2">
    <location>
        <begin position="140"/>
        <end position="251"/>
    </location>
</feature>
<dbReference type="Proteomes" id="UP000295636">
    <property type="component" value="Unassembled WGS sequence"/>
</dbReference>
<dbReference type="InterPro" id="IPR029065">
    <property type="entry name" value="Enolase_C-like"/>
</dbReference>
<evidence type="ECO:0000313" key="4">
    <source>
        <dbReference type="Proteomes" id="UP000295636"/>
    </source>
</evidence>
<reference evidence="3 4" key="1">
    <citation type="submission" date="2019-03" db="EMBL/GenBank/DDBJ databases">
        <title>This is whole genome sequence of Paenibacillus sp MS74 strain.</title>
        <authorList>
            <person name="Trinh H.N."/>
        </authorList>
    </citation>
    <scope>NUCLEOTIDE SEQUENCE [LARGE SCALE GENOMIC DNA]</scope>
    <source>
        <strain evidence="3 4">MS74</strain>
    </source>
</reference>